<reference evidence="1" key="1">
    <citation type="submission" date="2022-11" db="EMBL/GenBank/DDBJ databases">
        <authorList>
            <person name="Kikuchi T."/>
        </authorList>
    </citation>
    <scope>NUCLEOTIDE SEQUENCE</scope>
    <source>
        <strain evidence="1">PS1010</strain>
    </source>
</reference>
<protein>
    <submittedName>
        <fullName evidence="1">Uncharacterized protein</fullName>
    </submittedName>
</protein>
<dbReference type="AlphaFoldDB" id="A0A9P1IDQ7"/>
<accession>A0A9P1IDQ7</accession>
<organism evidence="1 2">
    <name type="scientific">Caenorhabditis angaria</name>
    <dbReference type="NCBI Taxonomy" id="860376"/>
    <lineage>
        <taxon>Eukaryota</taxon>
        <taxon>Metazoa</taxon>
        <taxon>Ecdysozoa</taxon>
        <taxon>Nematoda</taxon>
        <taxon>Chromadorea</taxon>
        <taxon>Rhabditida</taxon>
        <taxon>Rhabditina</taxon>
        <taxon>Rhabditomorpha</taxon>
        <taxon>Rhabditoidea</taxon>
        <taxon>Rhabditidae</taxon>
        <taxon>Peloderinae</taxon>
        <taxon>Caenorhabditis</taxon>
    </lineage>
</organism>
<dbReference type="Proteomes" id="UP001152747">
    <property type="component" value="Unassembled WGS sequence"/>
</dbReference>
<evidence type="ECO:0000313" key="1">
    <source>
        <dbReference type="EMBL" id="CAI5443344.1"/>
    </source>
</evidence>
<gene>
    <name evidence="1" type="ORF">CAMP_LOCUS5981</name>
</gene>
<proteinExistence type="predicted"/>
<dbReference type="EMBL" id="CANHGI010000002">
    <property type="protein sequence ID" value="CAI5443344.1"/>
    <property type="molecule type" value="Genomic_DNA"/>
</dbReference>
<evidence type="ECO:0000313" key="2">
    <source>
        <dbReference type="Proteomes" id="UP001152747"/>
    </source>
</evidence>
<keyword evidence="2" id="KW-1185">Reference proteome</keyword>
<name>A0A9P1IDQ7_9PELO</name>
<sequence length="505" mass="58471">MIDEIYTLNLLNQQNLPFSVAQKQKFFEKICEIVRGKEICSADVLSVKCNAEMGYEFTTPVFCFTMSDGKQLIIDTLHGLKTSKIYDSFEHWTGETSTEKYDGNLLPAGLDLSTVNITRFQYFSNMLWSIKTKRIGGGNGGKSANKHILLSRKGSYSILFKTTIPESNTLSKPSKSLGDSRRLTMKAQRKQEYLEKFKTETVAFVENFVTTEKHKYLGGTNEAQSKRNLNIFIMKNVTMFMKDGQPNNTKNFWEQSSFLDKMKYCEGSETDFRIREFLGIVTEVCEKLSMEISADDYLSACEAIYLDFQDIGEDAHFVTYKGEDKKFIVNDNYLGNIKIQLQLIEELMKARENDEKLLNFSHPFKAWYHFRKHYKFDKSSQRAENCDSKEYFGKCIAEYFEKCVDNVLNDENLMLFEVHVKSFDPTFSTELYVNKNNYKVVIQTNEDRTTKTISTAYKQYEIVDNHFNNHPILFVEKPGFAAKNRTKDEIGNVYYGTLISPIDLN</sequence>
<comment type="caution">
    <text evidence="1">The sequence shown here is derived from an EMBL/GenBank/DDBJ whole genome shotgun (WGS) entry which is preliminary data.</text>
</comment>